<dbReference type="Pfam" id="PF13343">
    <property type="entry name" value="SBP_bac_6"/>
    <property type="match status" value="1"/>
</dbReference>
<comment type="caution">
    <text evidence="2">The sequence shown here is derived from an EMBL/GenBank/DDBJ whole genome shotgun (WGS) entry which is preliminary data.</text>
</comment>
<dbReference type="PANTHER" id="PTHR30006:SF2">
    <property type="entry name" value="ABC TRANSPORTER SUBSTRATE-BINDING PROTEIN"/>
    <property type="match status" value="1"/>
</dbReference>
<accession>A0A176JUI9</accession>
<dbReference type="OrthoDB" id="179400at2"/>
<sequence>MLRNKVSVLIVLVLVLMSVSILAEELVVYSTIFAEYAEAMKREFEKANPGVIVHVINPGGTEAMLKKLEAEKDNPQADVVHSGASLNYEYAKSKGLLEPYFPNVANFEPVISVGENQLRLSDPEGYYHVWSMMFSGFMINKQVLDALGLPVPKSFKDLTNPIYKGQIIAPNPLKSSTAVTVVMTVMQAYGQEEGWKLWDEIDKNIPYYSNSSSKIYSLTAKGEFAIALCLSRPVFVYKMQGYPVDFVYPSDGSMIADNAMGIVKGAKHPELAKKFIDFILSDQMQKEGSKYLYTPVKKGVIDPSEPFSLEAVASTVENLILPDSDFANEVRPIMQEKFGEYIRSK</sequence>
<keyword evidence="3" id="KW-1185">Reference proteome</keyword>
<dbReference type="EMBL" id="JFHK01000029">
    <property type="protein sequence ID" value="OAA27117.1"/>
    <property type="molecule type" value="Genomic_DNA"/>
</dbReference>
<dbReference type="RefSeq" id="WP_068349078.1">
    <property type="nucleotide sequence ID" value="NZ_JFHK01000029.1"/>
</dbReference>
<reference evidence="2 3" key="1">
    <citation type="submission" date="2014-02" db="EMBL/GenBank/DDBJ databases">
        <title>Kosmotoga genome sequencing.</title>
        <authorList>
            <person name="Pollo S.M."/>
            <person name="Charchuk R."/>
            <person name="Nesbo C.L."/>
        </authorList>
    </citation>
    <scope>NUCLEOTIDE SEQUENCE [LARGE SCALE GENOMIC DNA]</scope>
    <source>
        <strain evidence="2 3">S304</strain>
    </source>
</reference>
<dbReference type="Proteomes" id="UP000077339">
    <property type="component" value="Unassembled WGS sequence"/>
</dbReference>
<dbReference type="AlphaFoldDB" id="A0A176JUI9"/>
<dbReference type="InterPro" id="IPR026045">
    <property type="entry name" value="Ferric-bd"/>
</dbReference>
<keyword evidence="1" id="KW-0732">Signal</keyword>
<organism evidence="2 3">
    <name type="scientific">Kosmotoga arenicorallina S304</name>
    <dbReference type="NCBI Taxonomy" id="1453497"/>
    <lineage>
        <taxon>Bacteria</taxon>
        <taxon>Thermotogati</taxon>
        <taxon>Thermotogota</taxon>
        <taxon>Thermotogae</taxon>
        <taxon>Kosmotogales</taxon>
        <taxon>Kosmotogaceae</taxon>
        <taxon>Kosmotoga</taxon>
    </lineage>
</organism>
<dbReference type="Gene3D" id="3.40.190.10">
    <property type="entry name" value="Periplasmic binding protein-like II"/>
    <property type="match status" value="2"/>
</dbReference>
<protein>
    <recommendedName>
        <fullName evidence="4">ABC transporter substrate-binding protein</fullName>
    </recommendedName>
</protein>
<name>A0A176JUI9_9BACT</name>
<evidence type="ECO:0000313" key="2">
    <source>
        <dbReference type="EMBL" id="OAA27117.1"/>
    </source>
</evidence>
<gene>
    <name evidence="2" type="ORF">AT15_05345</name>
</gene>
<dbReference type="GO" id="GO:0030975">
    <property type="term" value="F:thiamine binding"/>
    <property type="evidence" value="ECO:0007669"/>
    <property type="project" value="TreeGrafter"/>
</dbReference>
<dbReference type="PATRIC" id="fig|1453497.3.peg.1062"/>
<dbReference type="GO" id="GO:0015888">
    <property type="term" value="P:thiamine transport"/>
    <property type="evidence" value="ECO:0007669"/>
    <property type="project" value="TreeGrafter"/>
</dbReference>
<dbReference type="GO" id="GO:0030976">
    <property type="term" value="F:thiamine pyrophosphate binding"/>
    <property type="evidence" value="ECO:0007669"/>
    <property type="project" value="TreeGrafter"/>
</dbReference>
<dbReference type="SUPFAM" id="SSF53850">
    <property type="entry name" value="Periplasmic binding protein-like II"/>
    <property type="match status" value="1"/>
</dbReference>
<dbReference type="PIRSF" id="PIRSF002825">
    <property type="entry name" value="CfbpA"/>
    <property type="match status" value="1"/>
</dbReference>
<evidence type="ECO:0000313" key="3">
    <source>
        <dbReference type="Proteomes" id="UP000077339"/>
    </source>
</evidence>
<proteinExistence type="predicted"/>
<dbReference type="STRING" id="1453497.AT15_05345"/>
<evidence type="ECO:0000256" key="1">
    <source>
        <dbReference type="ARBA" id="ARBA00022729"/>
    </source>
</evidence>
<evidence type="ECO:0008006" key="4">
    <source>
        <dbReference type="Google" id="ProtNLM"/>
    </source>
</evidence>
<dbReference type="GO" id="GO:0030288">
    <property type="term" value="C:outer membrane-bounded periplasmic space"/>
    <property type="evidence" value="ECO:0007669"/>
    <property type="project" value="TreeGrafter"/>
</dbReference>
<dbReference type="PANTHER" id="PTHR30006">
    <property type="entry name" value="THIAMINE-BINDING PERIPLASMIC PROTEIN-RELATED"/>
    <property type="match status" value="1"/>
</dbReference>